<keyword evidence="2" id="KW-0472">Membrane</keyword>
<name>A0AAE3WF57_9RHOB</name>
<keyword evidence="2" id="KW-0812">Transmembrane</keyword>
<evidence type="ECO:0000256" key="1">
    <source>
        <dbReference type="SAM" id="MobiDB-lite"/>
    </source>
</evidence>
<feature type="region of interest" description="Disordered" evidence="1">
    <location>
        <begin position="1"/>
        <end position="21"/>
    </location>
</feature>
<protein>
    <submittedName>
        <fullName evidence="3">Uncharacterized protein</fullName>
    </submittedName>
</protein>
<dbReference type="RefSeq" id="WP_306736677.1">
    <property type="nucleotide sequence ID" value="NZ_JANHAX010000005.1"/>
</dbReference>
<dbReference type="AlphaFoldDB" id="A0AAE3WF57"/>
<keyword evidence="4" id="KW-1185">Reference proteome</keyword>
<evidence type="ECO:0000313" key="4">
    <source>
        <dbReference type="Proteomes" id="UP001226762"/>
    </source>
</evidence>
<keyword evidence="2" id="KW-1133">Transmembrane helix</keyword>
<dbReference type="Proteomes" id="UP001226762">
    <property type="component" value="Unassembled WGS sequence"/>
</dbReference>
<dbReference type="EMBL" id="JANHAX010000005">
    <property type="protein sequence ID" value="MDQ2091388.1"/>
    <property type="molecule type" value="Genomic_DNA"/>
</dbReference>
<organism evidence="3 4">
    <name type="scientific">Marimonas arenosa</name>
    <dbReference type="NCBI Taxonomy" id="1795305"/>
    <lineage>
        <taxon>Bacteria</taxon>
        <taxon>Pseudomonadati</taxon>
        <taxon>Pseudomonadota</taxon>
        <taxon>Alphaproteobacteria</taxon>
        <taxon>Rhodobacterales</taxon>
        <taxon>Paracoccaceae</taxon>
        <taxon>Marimonas</taxon>
    </lineage>
</organism>
<proteinExistence type="predicted"/>
<comment type="caution">
    <text evidence="3">The sequence shown here is derived from an EMBL/GenBank/DDBJ whole genome shotgun (WGS) entry which is preliminary data.</text>
</comment>
<reference evidence="3" key="2">
    <citation type="submission" date="2023-02" db="EMBL/GenBank/DDBJ databases">
        <title>'Rhodoalgimonas zhirmunskyi' gen. nov., isolated from a red alga.</title>
        <authorList>
            <person name="Nedashkovskaya O.I."/>
            <person name="Otstavnykh N.Y."/>
            <person name="Bystritskaya E.P."/>
            <person name="Balabanova L.A."/>
            <person name="Isaeva M.P."/>
        </authorList>
    </citation>
    <scope>NUCLEOTIDE SEQUENCE</scope>
    <source>
        <strain evidence="3">KCTC 52189</strain>
    </source>
</reference>
<sequence length="104" mass="10840">MSGGPQPDGGQRPSTGSRAGPVFLERANYRKRRLIDAIRLIPVLGALLWAIPLMWARGDTPSSAALLYLFGVWVVLVGGAALLTRALGGADWEDDNGGAPGEGG</sequence>
<feature type="transmembrane region" description="Helical" evidence="2">
    <location>
        <begin position="62"/>
        <end position="83"/>
    </location>
</feature>
<accession>A0AAE3WF57</accession>
<evidence type="ECO:0000256" key="2">
    <source>
        <dbReference type="SAM" id="Phobius"/>
    </source>
</evidence>
<evidence type="ECO:0000313" key="3">
    <source>
        <dbReference type="EMBL" id="MDQ2091388.1"/>
    </source>
</evidence>
<gene>
    <name evidence="3" type="ORF">NO357_15925</name>
</gene>
<feature type="transmembrane region" description="Helical" evidence="2">
    <location>
        <begin position="37"/>
        <end position="56"/>
    </location>
</feature>
<reference evidence="3" key="1">
    <citation type="submission" date="2022-07" db="EMBL/GenBank/DDBJ databases">
        <authorList>
            <person name="Otstavnykh N."/>
            <person name="Isaeva M."/>
            <person name="Bystritskaya E."/>
        </authorList>
    </citation>
    <scope>NUCLEOTIDE SEQUENCE</scope>
    <source>
        <strain evidence="3">KCTC 52189</strain>
    </source>
</reference>